<evidence type="ECO:0000313" key="1">
    <source>
        <dbReference type="EMBL" id="KAI2384489.1"/>
    </source>
</evidence>
<accession>A0ACB8UW21</accession>
<keyword evidence="1" id="KW-0808">Transferase</keyword>
<organism evidence="1">
    <name type="scientific">Ophidiomyces ophidiicola</name>
    <dbReference type="NCBI Taxonomy" id="1387563"/>
    <lineage>
        <taxon>Eukaryota</taxon>
        <taxon>Fungi</taxon>
        <taxon>Dikarya</taxon>
        <taxon>Ascomycota</taxon>
        <taxon>Pezizomycotina</taxon>
        <taxon>Eurotiomycetes</taxon>
        <taxon>Eurotiomycetidae</taxon>
        <taxon>Onygenales</taxon>
        <taxon>Onygenaceae</taxon>
        <taxon>Ophidiomyces</taxon>
    </lineage>
</organism>
<proteinExistence type="predicted"/>
<keyword evidence="1" id="KW-0239">DNA-directed DNA polymerase</keyword>
<keyword evidence="1" id="KW-0548">Nucleotidyltransferase</keyword>
<name>A0ACB8UW21_9EURO</name>
<dbReference type="EC" id="2.7.7.7" evidence="1"/>
<gene>
    <name evidence="1" type="primary">POL5</name>
    <name evidence="1" type="ORF">LOY88_004647</name>
</gene>
<dbReference type="EMBL" id="JALBCA010000072">
    <property type="protein sequence ID" value="KAI2384489.1"/>
    <property type="molecule type" value="Genomic_DNA"/>
</dbReference>
<protein>
    <submittedName>
        <fullName evidence="1">DNA-directed DNA polymerase</fullName>
        <ecNumber evidence="1">2.7.7.7</ecNumber>
    </submittedName>
</protein>
<sequence length="982" mass="109655">MAALAHSRKRRREAVNVDVKLVEIYEDLANEKNEIRLKAAHDLLSRFTPEQQPSEEQIEKVLRRLFRGLCSSRKAARIGFSIALTELLSQAFSGVGRRDSEQLNISKTLEILESQTNPQNCSSGQEERDHYFGRLFGAEAILKSLVLLQPDVSFHLWTKLLNLVFDLFKKKPWLKEECGYIIYQAIISIANEKGDVRYISEIIKGLSDNGLAKTSEGVAIWLAAMDFPLPVTFTSNIWHNNNPLHSKERATIARILKESSAPQSEQDYENDAANGSGVWNPKLHFVWDPILLKLYAAFDAEKNDHLPKQLLFSEFWTEVVDNGLFSAASSEERKYWGFLAFMKVVNNAPIEAAKSIFTKNLVRCLVNQLSVEDRYLHRVAQKAAKSIQTRGANDSEFTISALRGLTGPAGIINFDQVTKTKTIEKLISDAPFDNIGQVIIFLQDLIASPGSDDIKTVGSRRQQLSTLLTLVVKSLVAKSDTSGRLDSSIKDAMVALARPAYFVSLGEATTRSYDPAVSQSSQEFFKNKISSCLNMVIAGHKNASSIVYGVIQDIHKLGQNGECGKFVIEMGQNISDSVDAGFRILKKMHHKASSGGSVLVYEIILIFNRKKKIYNGDPDAVSMLDELKLCYDKFISQKSSKTEENAEASDVLVEILLSFASKQVQLFRRTSEQVFSAFAHQITATGLESLISILEAKDTLAGQEEMFDNDDEDSDVEMVDSDGLDSDVEEISQSSDADSDGTDDSNDESAEDNSENEAELQELDAKLAIALGTHRADEDVDTNSETSDMDDDQMEALDEKLAQVFKAQNQALSKKKQKKDARENMINFKNRALDLLEIYVKKSHSNIIATNILLPLLKVLRSSKVLQIANKASVILREYCKLCKGASLPSFEDEEPVWKLFKSIHEEATHSGPSFHSTACSQASLLVVKILVANNKDNMERIVDEYAQTRKKQLLSKKCHVQPSFFSDWNNWCVSASKTMKE</sequence>
<comment type="caution">
    <text evidence="1">The sequence shown here is derived from an EMBL/GenBank/DDBJ whole genome shotgun (WGS) entry which is preliminary data.</text>
</comment>
<reference evidence="1" key="1">
    <citation type="journal article" date="2022" name="bioRxiv">
        <title>Population genetic analysis of Ophidiomyces ophidiicola, the causative agent of snake fungal disease, indicates recent introductions to the USA.</title>
        <authorList>
            <person name="Ladner J.T."/>
            <person name="Palmer J.M."/>
            <person name="Ettinger C.L."/>
            <person name="Stajich J.E."/>
            <person name="Farrell T.M."/>
            <person name="Glorioso B.M."/>
            <person name="Lawson B."/>
            <person name="Price S.J."/>
            <person name="Stengle A.G."/>
            <person name="Grear D.A."/>
            <person name="Lorch J.M."/>
        </authorList>
    </citation>
    <scope>NUCLEOTIDE SEQUENCE</scope>
    <source>
        <strain evidence="1">NWHC 24266-5</strain>
    </source>
</reference>